<proteinExistence type="predicted"/>
<dbReference type="Proteomes" id="UP000005273">
    <property type="component" value="Unassembled WGS sequence"/>
</dbReference>
<dbReference type="STRING" id="592015.HMPREF1705_03664"/>
<accession>A0A0T5XDD2</accession>
<protein>
    <submittedName>
        <fullName evidence="1">Putative glycine reductase, subunit ABC</fullName>
    </submittedName>
</protein>
<dbReference type="GO" id="GO:0050485">
    <property type="term" value="F:oxidoreductase activity, acting on X-H and Y-H to form an X-Y bond, with a disulfide as acceptor"/>
    <property type="evidence" value="ECO:0007669"/>
    <property type="project" value="InterPro"/>
</dbReference>
<keyword evidence="2" id="KW-1185">Reference proteome</keyword>
<evidence type="ECO:0000313" key="2">
    <source>
        <dbReference type="Proteomes" id="UP000005273"/>
    </source>
</evidence>
<evidence type="ECO:0000313" key="1">
    <source>
        <dbReference type="EMBL" id="KRT36381.1"/>
    </source>
</evidence>
<dbReference type="eggNOG" id="ENOG502Z7RC">
    <property type="taxonomic scope" value="Bacteria"/>
</dbReference>
<dbReference type="Pfam" id="PF09338">
    <property type="entry name" value="Gly_reductase"/>
    <property type="match status" value="1"/>
</dbReference>
<reference evidence="2" key="1">
    <citation type="submission" date="2012-09" db="EMBL/GenBank/DDBJ databases">
        <authorList>
            <person name="Weinstock G."/>
            <person name="Sodergren E."/>
            <person name="Clifton S."/>
            <person name="Fulton L."/>
            <person name="Fulton B."/>
            <person name="Courtney L."/>
            <person name="Fronick C."/>
            <person name="Harrison M."/>
            <person name="Strong C."/>
            <person name="Farmer C."/>
            <person name="Delehaunty K."/>
            <person name="Markovic C."/>
            <person name="Hall O."/>
            <person name="Minx P."/>
            <person name="Tomlinson C."/>
            <person name="Mitreva M."/>
            <person name="Nelson J."/>
            <person name="Hou S."/>
            <person name="Wollam A."/>
            <person name="Pepin K.H."/>
            <person name="Johnson M."/>
            <person name="Bhonagiri V."/>
            <person name="Nash W.E."/>
            <person name="Suruliraj S."/>
            <person name="Warren W."/>
            <person name="Chinwalla A."/>
            <person name="Mardis E.R."/>
            <person name="Wilson R.K."/>
        </authorList>
    </citation>
    <scope>NUCLEOTIDE SEQUENCE [LARGE SCALE GENOMIC DNA]</scope>
    <source>
        <strain evidence="2">OS1</strain>
    </source>
</reference>
<dbReference type="OrthoDB" id="583at2"/>
<gene>
    <name evidence="1" type="ORF">HMPREF1705_03664</name>
</gene>
<name>A0A0T5XDD2_9BACT</name>
<dbReference type="AlphaFoldDB" id="A0A0T5XDD2"/>
<dbReference type="InterPro" id="IPR015417">
    <property type="entry name" value="Gly_reductase_pB_sua/b"/>
</dbReference>
<dbReference type="RefSeq" id="WP_009200931.1">
    <property type="nucleotide sequence ID" value="NZ_ACJX03000001.1"/>
</dbReference>
<organism evidence="1 2">
    <name type="scientific">Acetomicrobium hydrogeniformans ATCC BAA-1850</name>
    <dbReference type="NCBI Taxonomy" id="592015"/>
    <lineage>
        <taxon>Bacteria</taxon>
        <taxon>Thermotogati</taxon>
        <taxon>Synergistota</taxon>
        <taxon>Synergistia</taxon>
        <taxon>Synergistales</taxon>
        <taxon>Acetomicrobiaceae</taxon>
        <taxon>Acetomicrobium</taxon>
    </lineage>
</organism>
<sequence length="436" mass="48122">MKLEIGKFTVKDIVFGDKTFYDRGVLTVNKKEALDVVFEDSHITEAELYIVRPGDEVRLVPVKEAYEMRCKVSGGQSVYPGCTAPVEPVGAGRTHALKGCSLLVVGKHWGSFQDGLIDMSGPAQRNTIFGSMPNLVLVGDTDEEFERHEQQKKNRALRWAGMRLSEYIGKCVKDLEPEEIETWELEPVNERTSEVKNLPSVVYVPQIQTQMEALGYNALVYGWDGNRMLPTYLHPNEILDGAVISGSFMPCSSKISTYEWVNNPMIKRLMREHGRTINFLGVVLSNLNVVMEEKIRSAMMVANIAKSLGAEGAIVAEEGYGNPDVDYILTLVELEKAGIKTVGMTNECTGRDGTSQPLVALDERANALVSTGNVSELYELPPMKTVLGELESLARDGLSGGWEGCVRDDGSIIMENNAFFCSDHISGFSLKTCAEF</sequence>
<comment type="caution">
    <text evidence="1">The sequence shown here is derived from an EMBL/GenBank/DDBJ whole genome shotgun (WGS) entry which is preliminary data.</text>
</comment>
<dbReference type="EMBL" id="ACJX03000001">
    <property type="protein sequence ID" value="KRT36381.1"/>
    <property type="molecule type" value="Genomic_DNA"/>
</dbReference>